<gene>
    <name evidence="2" type="ORF">PISMIDRAFT_74666</name>
</gene>
<evidence type="ECO:0000256" key="1">
    <source>
        <dbReference type="SAM" id="MobiDB-lite"/>
    </source>
</evidence>
<proteinExistence type="predicted"/>
<accession>A0A0C9Z310</accession>
<dbReference type="Proteomes" id="UP000054018">
    <property type="component" value="Unassembled WGS sequence"/>
</dbReference>
<feature type="non-terminal residue" evidence="2">
    <location>
        <position position="269"/>
    </location>
</feature>
<evidence type="ECO:0000313" key="2">
    <source>
        <dbReference type="EMBL" id="KIK16807.1"/>
    </source>
</evidence>
<reference evidence="2 3" key="1">
    <citation type="submission" date="2014-04" db="EMBL/GenBank/DDBJ databases">
        <authorList>
            <consortium name="DOE Joint Genome Institute"/>
            <person name="Kuo A."/>
            <person name="Kohler A."/>
            <person name="Costa M.D."/>
            <person name="Nagy L.G."/>
            <person name="Floudas D."/>
            <person name="Copeland A."/>
            <person name="Barry K.W."/>
            <person name="Cichocki N."/>
            <person name="Veneault-Fourrey C."/>
            <person name="LaButti K."/>
            <person name="Lindquist E.A."/>
            <person name="Lipzen A."/>
            <person name="Lundell T."/>
            <person name="Morin E."/>
            <person name="Murat C."/>
            <person name="Sun H."/>
            <person name="Tunlid A."/>
            <person name="Henrissat B."/>
            <person name="Grigoriev I.V."/>
            <person name="Hibbett D.S."/>
            <person name="Martin F."/>
            <person name="Nordberg H.P."/>
            <person name="Cantor M.N."/>
            <person name="Hua S.X."/>
        </authorList>
    </citation>
    <scope>NUCLEOTIDE SEQUENCE [LARGE SCALE GENOMIC DNA]</scope>
    <source>
        <strain evidence="2 3">441</strain>
    </source>
</reference>
<keyword evidence="3" id="KW-1185">Reference proteome</keyword>
<sequence length="269" mass="29280">LVGELPTLSKLTTVLHLVTQLPHVPASAIDSIRAIAYLLDHVETTSFNVEFQNTVFPSLSETVANHVIASISLHIASLQDSVNSLHKHLTSHPPVTSQVHAPPQPLPQPTHLYSNAAKTPPHSHLAAAALAKAEMHTRQVLFTPTLAQTLYTKNTDPISIAASISDLLITLIDEDSPYANIKSAVCLNNSNLLLELNSEEAAQWVRTPPIKEALSTTLGIDTMVKVHTFAIMAPFFPVSHDLTDPTFLSEIELENDIPPHSLHSAQWVK</sequence>
<organism evidence="2 3">
    <name type="scientific">Pisolithus microcarpus 441</name>
    <dbReference type="NCBI Taxonomy" id="765257"/>
    <lineage>
        <taxon>Eukaryota</taxon>
        <taxon>Fungi</taxon>
        <taxon>Dikarya</taxon>
        <taxon>Basidiomycota</taxon>
        <taxon>Agaricomycotina</taxon>
        <taxon>Agaricomycetes</taxon>
        <taxon>Agaricomycetidae</taxon>
        <taxon>Boletales</taxon>
        <taxon>Sclerodermatineae</taxon>
        <taxon>Pisolithaceae</taxon>
        <taxon>Pisolithus</taxon>
    </lineage>
</organism>
<reference evidence="3" key="2">
    <citation type="submission" date="2015-01" db="EMBL/GenBank/DDBJ databases">
        <title>Evolutionary Origins and Diversification of the Mycorrhizal Mutualists.</title>
        <authorList>
            <consortium name="DOE Joint Genome Institute"/>
            <consortium name="Mycorrhizal Genomics Consortium"/>
            <person name="Kohler A."/>
            <person name="Kuo A."/>
            <person name="Nagy L.G."/>
            <person name="Floudas D."/>
            <person name="Copeland A."/>
            <person name="Barry K.W."/>
            <person name="Cichocki N."/>
            <person name="Veneault-Fourrey C."/>
            <person name="LaButti K."/>
            <person name="Lindquist E.A."/>
            <person name="Lipzen A."/>
            <person name="Lundell T."/>
            <person name="Morin E."/>
            <person name="Murat C."/>
            <person name="Riley R."/>
            <person name="Ohm R."/>
            <person name="Sun H."/>
            <person name="Tunlid A."/>
            <person name="Henrissat B."/>
            <person name="Grigoriev I.V."/>
            <person name="Hibbett D.S."/>
            <person name="Martin F."/>
        </authorList>
    </citation>
    <scope>NUCLEOTIDE SEQUENCE [LARGE SCALE GENOMIC DNA]</scope>
    <source>
        <strain evidence="3">441</strain>
    </source>
</reference>
<protein>
    <submittedName>
        <fullName evidence="2">Uncharacterized protein</fullName>
    </submittedName>
</protein>
<dbReference type="OrthoDB" id="2687592at2759"/>
<name>A0A0C9Z310_9AGAM</name>
<dbReference type="HOGENOM" id="CLU_031133_1_0_1"/>
<dbReference type="AlphaFoldDB" id="A0A0C9Z310"/>
<feature type="region of interest" description="Disordered" evidence="1">
    <location>
        <begin position="87"/>
        <end position="118"/>
    </location>
</feature>
<feature type="non-terminal residue" evidence="2">
    <location>
        <position position="1"/>
    </location>
</feature>
<dbReference type="EMBL" id="KN833846">
    <property type="protein sequence ID" value="KIK16807.1"/>
    <property type="molecule type" value="Genomic_DNA"/>
</dbReference>
<evidence type="ECO:0000313" key="3">
    <source>
        <dbReference type="Proteomes" id="UP000054018"/>
    </source>
</evidence>